<dbReference type="GO" id="GO:0071949">
    <property type="term" value="F:FAD binding"/>
    <property type="evidence" value="ECO:0007669"/>
    <property type="project" value="InterPro"/>
</dbReference>
<dbReference type="Gene3D" id="3.30.465.10">
    <property type="match status" value="2"/>
</dbReference>
<organism evidence="6 7">
    <name type="scientific">Rhypophila decipiens</name>
    <dbReference type="NCBI Taxonomy" id="261697"/>
    <lineage>
        <taxon>Eukaryota</taxon>
        <taxon>Fungi</taxon>
        <taxon>Dikarya</taxon>
        <taxon>Ascomycota</taxon>
        <taxon>Pezizomycotina</taxon>
        <taxon>Sordariomycetes</taxon>
        <taxon>Sordariomycetidae</taxon>
        <taxon>Sordariales</taxon>
        <taxon>Naviculisporaceae</taxon>
        <taxon>Rhypophila</taxon>
    </lineage>
</organism>
<accession>A0AAN6Y1I0</accession>
<evidence type="ECO:0000313" key="7">
    <source>
        <dbReference type="Proteomes" id="UP001301769"/>
    </source>
</evidence>
<dbReference type="PANTHER" id="PTHR13878:SF91">
    <property type="entry name" value="FAD BINDING DOMAIN PROTEIN (AFU_ORTHOLOGUE AFUA_6G12070)-RELATED"/>
    <property type="match status" value="1"/>
</dbReference>
<comment type="similarity">
    <text evidence="1">Belongs to the oxygen-dependent FAD-linked oxidoreductase family.</text>
</comment>
<keyword evidence="2" id="KW-0560">Oxidoreductase</keyword>
<dbReference type="Pfam" id="PF01565">
    <property type="entry name" value="FAD_binding_4"/>
    <property type="match status" value="1"/>
</dbReference>
<dbReference type="Pfam" id="PF08031">
    <property type="entry name" value="BBE"/>
    <property type="match status" value="1"/>
</dbReference>
<name>A0AAN6Y1I0_9PEZI</name>
<evidence type="ECO:0000259" key="5">
    <source>
        <dbReference type="PROSITE" id="PS51387"/>
    </source>
</evidence>
<protein>
    <submittedName>
        <fullName evidence="6">6-hydroxy-D-nicotine oxidase</fullName>
    </submittedName>
</protein>
<comment type="caution">
    <text evidence="6">The sequence shown here is derived from an EMBL/GenBank/DDBJ whole genome shotgun (WGS) entry which is preliminary data.</text>
</comment>
<evidence type="ECO:0000256" key="3">
    <source>
        <dbReference type="SAM" id="MobiDB-lite"/>
    </source>
</evidence>
<dbReference type="SUPFAM" id="SSF56176">
    <property type="entry name" value="FAD-binding/transporter-associated domain-like"/>
    <property type="match status" value="1"/>
</dbReference>
<dbReference type="PANTHER" id="PTHR13878">
    <property type="entry name" value="GULONOLACTONE OXIDASE"/>
    <property type="match status" value="1"/>
</dbReference>
<proteinExistence type="inferred from homology"/>
<reference evidence="6" key="2">
    <citation type="submission" date="2023-05" db="EMBL/GenBank/DDBJ databases">
        <authorList>
            <consortium name="Lawrence Berkeley National Laboratory"/>
            <person name="Steindorff A."/>
            <person name="Hensen N."/>
            <person name="Bonometti L."/>
            <person name="Westerberg I."/>
            <person name="Brannstrom I.O."/>
            <person name="Guillou S."/>
            <person name="Cros-Aarteil S."/>
            <person name="Calhoun S."/>
            <person name="Haridas S."/>
            <person name="Kuo A."/>
            <person name="Mondo S."/>
            <person name="Pangilinan J."/>
            <person name="Riley R."/>
            <person name="Labutti K."/>
            <person name="Andreopoulos B."/>
            <person name="Lipzen A."/>
            <person name="Chen C."/>
            <person name="Yanf M."/>
            <person name="Daum C."/>
            <person name="Ng V."/>
            <person name="Clum A."/>
            <person name="Ohm R."/>
            <person name="Martin F."/>
            <person name="Silar P."/>
            <person name="Natvig D."/>
            <person name="Lalanne C."/>
            <person name="Gautier V."/>
            <person name="Ament-Velasquez S.L."/>
            <person name="Kruys A."/>
            <person name="Hutchinson M.I."/>
            <person name="Powell A.J."/>
            <person name="Barry K."/>
            <person name="Miller A.N."/>
            <person name="Grigoriev I.V."/>
            <person name="Debuchy R."/>
            <person name="Gladieux P."/>
            <person name="Thoren M.H."/>
            <person name="Johannesson H."/>
        </authorList>
    </citation>
    <scope>NUCLEOTIDE SEQUENCE</scope>
    <source>
        <strain evidence="6">PSN293</strain>
    </source>
</reference>
<evidence type="ECO:0000256" key="4">
    <source>
        <dbReference type="SAM" id="SignalP"/>
    </source>
</evidence>
<feature type="signal peptide" evidence="4">
    <location>
        <begin position="1"/>
        <end position="23"/>
    </location>
</feature>
<gene>
    <name evidence="6" type="ORF">QBC37DRAFT_351436</name>
</gene>
<dbReference type="InterPro" id="IPR016169">
    <property type="entry name" value="FAD-bd_PCMH_sub2"/>
</dbReference>
<dbReference type="InterPro" id="IPR012951">
    <property type="entry name" value="BBE"/>
</dbReference>
<feature type="region of interest" description="Disordered" evidence="3">
    <location>
        <begin position="630"/>
        <end position="650"/>
    </location>
</feature>
<sequence length="650" mass="71101">MVQVSYSQFLALVAMGLAVYTSAHVQDTAQYLFPYERNHLTHTSLRDLIKSSGVSTKTKFFNFDKEKGSTKERLKSGSCKVFPGDAAWPSQAVWGDFSKLLGGALIETIPIAAPCYENLGIFDREKCAAIRENWADPYLHESDPTSVFFPIYQGRSCMPTDDPTSSNCTLGGFPVYSVNVSNVQQIQLAINFARNANLRLVIKNTGHDYLGKSSGAGALSIWTHNLKDMTFYPELTIPGYSGPALKIGAGVTVREMYAKAHEHGVSALGGICESVGYAGGYVAGGGHTPLSGLYGMAADHVMALEVVTADGRFVTASPEENPDLFWALRGGGGATYGVVTSVITRVHPKTPVVTSQFTFSTSANVSTETFWEGLRSYFEHFIPFTDAGTYSWWTLMTTTGKDFTFTLDPFFAPNHTIESFNALVKPWFDRLTELGIPFTPNTKFHTAFYPAYNATWGSDPTLSSGGSVSYVPGNYILPRKNWESPDLFNATFSTIYNHSTSGRLLFGYHQAPRNRANVDNAVSPAFRHAISFLILSAGLPGPVVDNKPTVSQIKTATDDLINNILPPFRAVAPETEQGQGGSYLNEANADQPNWQASFYGEKNYARLLKIKNRYDPLHVFYAPTAVGSEGWEVSDGEQGAQTQNGRLCRL</sequence>
<feature type="chain" id="PRO_5042855473" evidence="4">
    <location>
        <begin position="24"/>
        <end position="650"/>
    </location>
</feature>
<keyword evidence="7" id="KW-1185">Reference proteome</keyword>
<dbReference type="PROSITE" id="PS51387">
    <property type="entry name" value="FAD_PCMH"/>
    <property type="match status" value="1"/>
</dbReference>
<evidence type="ECO:0000256" key="2">
    <source>
        <dbReference type="ARBA" id="ARBA00023002"/>
    </source>
</evidence>
<dbReference type="GO" id="GO:0016491">
    <property type="term" value="F:oxidoreductase activity"/>
    <property type="evidence" value="ECO:0007669"/>
    <property type="project" value="UniProtKB-KW"/>
</dbReference>
<keyword evidence="4" id="KW-0732">Signal</keyword>
<dbReference type="InterPro" id="IPR016166">
    <property type="entry name" value="FAD-bd_PCMH"/>
</dbReference>
<dbReference type="EMBL" id="MU858198">
    <property type="protein sequence ID" value="KAK4209641.1"/>
    <property type="molecule type" value="Genomic_DNA"/>
</dbReference>
<dbReference type="InterPro" id="IPR050432">
    <property type="entry name" value="FAD-linked_Oxidoreductases_BP"/>
</dbReference>
<evidence type="ECO:0000256" key="1">
    <source>
        <dbReference type="ARBA" id="ARBA00005466"/>
    </source>
</evidence>
<evidence type="ECO:0000313" key="6">
    <source>
        <dbReference type="EMBL" id="KAK4209641.1"/>
    </source>
</evidence>
<reference evidence="6" key="1">
    <citation type="journal article" date="2023" name="Mol. Phylogenet. Evol.">
        <title>Genome-scale phylogeny and comparative genomics of the fungal order Sordariales.</title>
        <authorList>
            <person name="Hensen N."/>
            <person name="Bonometti L."/>
            <person name="Westerberg I."/>
            <person name="Brannstrom I.O."/>
            <person name="Guillou S."/>
            <person name="Cros-Aarteil S."/>
            <person name="Calhoun S."/>
            <person name="Haridas S."/>
            <person name="Kuo A."/>
            <person name="Mondo S."/>
            <person name="Pangilinan J."/>
            <person name="Riley R."/>
            <person name="LaButti K."/>
            <person name="Andreopoulos B."/>
            <person name="Lipzen A."/>
            <person name="Chen C."/>
            <person name="Yan M."/>
            <person name="Daum C."/>
            <person name="Ng V."/>
            <person name="Clum A."/>
            <person name="Steindorff A."/>
            <person name="Ohm R.A."/>
            <person name="Martin F."/>
            <person name="Silar P."/>
            <person name="Natvig D.O."/>
            <person name="Lalanne C."/>
            <person name="Gautier V."/>
            <person name="Ament-Velasquez S.L."/>
            <person name="Kruys A."/>
            <person name="Hutchinson M.I."/>
            <person name="Powell A.J."/>
            <person name="Barry K."/>
            <person name="Miller A.N."/>
            <person name="Grigoriev I.V."/>
            <person name="Debuchy R."/>
            <person name="Gladieux P."/>
            <person name="Hiltunen Thoren M."/>
            <person name="Johannesson H."/>
        </authorList>
    </citation>
    <scope>NUCLEOTIDE SEQUENCE</scope>
    <source>
        <strain evidence="6">PSN293</strain>
    </source>
</reference>
<feature type="compositionally biased region" description="Polar residues" evidence="3">
    <location>
        <begin position="639"/>
        <end position="650"/>
    </location>
</feature>
<dbReference type="Proteomes" id="UP001301769">
    <property type="component" value="Unassembled WGS sequence"/>
</dbReference>
<dbReference type="AlphaFoldDB" id="A0AAN6Y1I0"/>
<dbReference type="InterPro" id="IPR006094">
    <property type="entry name" value="Oxid_FAD_bind_N"/>
</dbReference>
<feature type="domain" description="FAD-binding PCMH-type" evidence="5">
    <location>
        <begin position="170"/>
        <end position="349"/>
    </location>
</feature>
<dbReference type="InterPro" id="IPR036318">
    <property type="entry name" value="FAD-bd_PCMH-like_sf"/>
</dbReference>